<comment type="caution">
    <text evidence="2">The sequence shown here is derived from an EMBL/GenBank/DDBJ whole genome shotgun (WGS) entry which is preliminary data.</text>
</comment>
<evidence type="ECO:0000313" key="3">
    <source>
        <dbReference type="Proteomes" id="UP000824782"/>
    </source>
</evidence>
<name>A0AAV6ZAM7_ENGPU</name>
<keyword evidence="3" id="KW-1185">Reference proteome</keyword>
<dbReference type="AlphaFoldDB" id="A0AAV6ZAM7"/>
<dbReference type="EMBL" id="WNYA01003608">
    <property type="protein sequence ID" value="KAG8543308.1"/>
    <property type="molecule type" value="Genomic_DNA"/>
</dbReference>
<feature type="compositionally biased region" description="Basic and acidic residues" evidence="1">
    <location>
        <begin position="71"/>
        <end position="81"/>
    </location>
</feature>
<organism evidence="2 3">
    <name type="scientific">Engystomops pustulosus</name>
    <name type="common">Tungara frog</name>
    <name type="synonym">Physalaemus pustulosus</name>
    <dbReference type="NCBI Taxonomy" id="76066"/>
    <lineage>
        <taxon>Eukaryota</taxon>
        <taxon>Metazoa</taxon>
        <taxon>Chordata</taxon>
        <taxon>Craniata</taxon>
        <taxon>Vertebrata</taxon>
        <taxon>Euteleostomi</taxon>
        <taxon>Amphibia</taxon>
        <taxon>Batrachia</taxon>
        <taxon>Anura</taxon>
        <taxon>Neobatrachia</taxon>
        <taxon>Hyloidea</taxon>
        <taxon>Leptodactylidae</taxon>
        <taxon>Leiuperinae</taxon>
        <taxon>Engystomops</taxon>
    </lineage>
</organism>
<feature type="region of interest" description="Disordered" evidence="1">
    <location>
        <begin position="1"/>
        <end position="81"/>
    </location>
</feature>
<evidence type="ECO:0000313" key="2">
    <source>
        <dbReference type="EMBL" id="KAG8543308.1"/>
    </source>
</evidence>
<sequence>MTATTRGSPVGGNESQGQAPDGQSQPPLPQNQTSSPDSSNENSPVSPPDEPGQGDAPPPLEDEEPAFPHTDLAKLDDMINR</sequence>
<dbReference type="Proteomes" id="UP000824782">
    <property type="component" value="Unassembled WGS sequence"/>
</dbReference>
<accession>A0AAV6ZAM7</accession>
<gene>
    <name evidence="2" type="ORF">GDO81_024962</name>
</gene>
<reference evidence="2" key="1">
    <citation type="thesis" date="2020" institute="ProQuest LLC" country="789 East Eisenhower Parkway, Ann Arbor, MI, USA">
        <title>Comparative Genomics and Chromosome Evolution.</title>
        <authorList>
            <person name="Mudd A.B."/>
        </authorList>
    </citation>
    <scope>NUCLEOTIDE SEQUENCE</scope>
    <source>
        <strain evidence="2">237g6f4</strain>
        <tissue evidence="2">Blood</tissue>
    </source>
</reference>
<feature type="compositionally biased region" description="Polar residues" evidence="1">
    <location>
        <begin position="1"/>
        <end position="44"/>
    </location>
</feature>
<proteinExistence type="predicted"/>
<evidence type="ECO:0000256" key="1">
    <source>
        <dbReference type="SAM" id="MobiDB-lite"/>
    </source>
</evidence>
<protein>
    <submittedName>
        <fullName evidence="2">Uncharacterized protein</fullName>
    </submittedName>
</protein>